<dbReference type="InterPro" id="IPR036282">
    <property type="entry name" value="Glutathione-S-Trfase_C_sf"/>
</dbReference>
<evidence type="ECO:0000259" key="1">
    <source>
        <dbReference type="PROSITE" id="PS50404"/>
    </source>
</evidence>
<gene>
    <name evidence="2" type="ORF">FB45DRAFT_897413</name>
</gene>
<accession>A0AAD7CBR6</accession>
<dbReference type="AlphaFoldDB" id="A0AAD7CBR6"/>
<protein>
    <recommendedName>
        <fullName evidence="1">GST N-terminal domain-containing protein</fullName>
    </recommendedName>
</protein>
<name>A0AAD7CBR6_9AGAR</name>
<dbReference type="EMBL" id="JARKIF010000003">
    <property type="protein sequence ID" value="KAJ7644271.1"/>
    <property type="molecule type" value="Genomic_DNA"/>
</dbReference>
<evidence type="ECO:0000313" key="3">
    <source>
        <dbReference type="Proteomes" id="UP001221142"/>
    </source>
</evidence>
<dbReference type="GO" id="GO:0006749">
    <property type="term" value="P:glutathione metabolic process"/>
    <property type="evidence" value="ECO:0007669"/>
    <property type="project" value="TreeGrafter"/>
</dbReference>
<comment type="caution">
    <text evidence="2">The sequence shown here is derived from an EMBL/GenBank/DDBJ whole genome shotgun (WGS) entry which is preliminary data.</text>
</comment>
<dbReference type="Pfam" id="PF13409">
    <property type="entry name" value="GST_N_2"/>
    <property type="match status" value="1"/>
</dbReference>
<reference evidence="2" key="1">
    <citation type="submission" date="2023-03" db="EMBL/GenBank/DDBJ databases">
        <title>Massive genome expansion in bonnet fungi (Mycena s.s.) driven by repeated elements and novel gene families across ecological guilds.</title>
        <authorList>
            <consortium name="Lawrence Berkeley National Laboratory"/>
            <person name="Harder C.B."/>
            <person name="Miyauchi S."/>
            <person name="Viragh M."/>
            <person name="Kuo A."/>
            <person name="Thoen E."/>
            <person name="Andreopoulos B."/>
            <person name="Lu D."/>
            <person name="Skrede I."/>
            <person name="Drula E."/>
            <person name="Henrissat B."/>
            <person name="Morin E."/>
            <person name="Kohler A."/>
            <person name="Barry K."/>
            <person name="LaButti K."/>
            <person name="Morin E."/>
            <person name="Salamov A."/>
            <person name="Lipzen A."/>
            <person name="Mereny Z."/>
            <person name="Hegedus B."/>
            <person name="Baldrian P."/>
            <person name="Stursova M."/>
            <person name="Weitz H."/>
            <person name="Taylor A."/>
            <person name="Grigoriev I.V."/>
            <person name="Nagy L.G."/>
            <person name="Martin F."/>
            <person name="Kauserud H."/>
        </authorList>
    </citation>
    <scope>NUCLEOTIDE SEQUENCE</scope>
    <source>
        <strain evidence="2">9284</strain>
    </source>
</reference>
<proteinExistence type="predicted"/>
<dbReference type="GO" id="GO:0004364">
    <property type="term" value="F:glutathione transferase activity"/>
    <property type="evidence" value="ECO:0007669"/>
    <property type="project" value="TreeGrafter"/>
</dbReference>
<dbReference type="InterPro" id="IPR054416">
    <property type="entry name" value="GST_UstS-like_C"/>
</dbReference>
<feature type="domain" description="GST N-terminal" evidence="1">
    <location>
        <begin position="9"/>
        <end position="100"/>
    </location>
</feature>
<dbReference type="Gene3D" id="1.20.1050.10">
    <property type="match status" value="1"/>
</dbReference>
<organism evidence="2 3">
    <name type="scientific">Roridomyces roridus</name>
    <dbReference type="NCBI Taxonomy" id="1738132"/>
    <lineage>
        <taxon>Eukaryota</taxon>
        <taxon>Fungi</taxon>
        <taxon>Dikarya</taxon>
        <taxon>Basidiomycota</taxon>
        <taxon>Agaricomycotina</taxon>
        <taxon>Agaricomycetes</taxon>
        <taxon>Agaricomycetidae</taxon>
        <taxon>Agaricales</taxon>
        <taxon>Marasmiineae</taxon>
        <taxon>Mycenaceae</taxon>
        <taxon>Roridomyces</taxon>
    </lineage>
</organism>
<dbReference type="GO" id="GO:0016034">
    <property type="term" value="F:maleylacetoacetate isomerase activity"/>
    <property type="evidence" value="ECO:0007669"/>
    <property type="project" value="TreeGrafter"/>
</dbReference>
<sequence>MLTEPILFYDIPSNTGPWSPNTWIIRYALNLKGLAYRTIWVEYPDIPEKCMAIGAEPSMMRKDGSPYYSLPVIQDPNTGAIISESLRICEYLDATYPETYKLVPPGTYTLQKGYRAGYDTATDGSIPFIMPAIARILRPRSAEHFVRTREVSFGKKLTEMTPTGEEREVAWNKFKMGFERVVKWMKEGEPYIMGDRIMYPDLMIAGEMQWFIAGFGRDSEEWKDIETWQGGRWGKLVDDLKKYEGPPEEGPVDN</sequence>
<evidence type="ECO:0000313" key="2">
    <source>
        <dbReference type="EMBL" id="KAJ7644271.1"/>
    </source>
</evidence>
<dbReference type="InterPro" id="IPR004045">
    <property type="entry name" value="Glutathione_S-Trfase_N"/>
</dbReference>
<dbReference type="SUPFAM" id="SSF52833">
    <property type="entry name" value="Thioredoxin-like"/>
    <property type="match status" value="1"/>
</dbReference>
<dbReference type="PANTHER" id="PTHR42673">
    <property type="entry name" value="MALEYLACETOACETATE ISOMERASE"/>
    <property type="match status" value="1"/>
</dbReference>
<keyword evidence="3" id="KW-1185">Reference proteome</keyword>
<dbReference type="Gene3D" id="3.40.30.10">
    <property type="entry name" value="Glutaredoxin"/>
    <property type="match status" value="1"/>
</dbReference>
<dbReference type="PANTHER" id="PTHR42673:SF4">
    <property type="entry name" value="MALEYLACETOACETATE ISOMERASE"/>
    <property type="match status" value="1"/>
</dbReference>
<dbReference type="Proteomes" id="UP001221142">
    <property type="component" value="Unassembled WGS sequence"/>
</dbReference>
<dbReference type="GO" id="GO:0006559">
    <property type="term" value="P:L-phenylalanine catabolic process"/>
    <property type="evidence" value="ECO:0007669"/>
    <property type="project" value="TreeGrafter"/>
</dbReference>
<dbReference type="SUPFAM" id="SSF47616">
    <property type="entry name" value="GST C-terminal domain-like"/>
    <property type="match status" value="1"/>
</dbReference>
<dbReference type="PROSITE" id="PS50404">
    <property type="entry name" value="GST_NTER"/>
    <property type="match status" value="1"/>
</dbReference>
<dbReference type="Pfam" id="PF22041">
    <property type="entry name" value="GST_C_7"/>
    <property type="match status" value="1"/>
</dbReference>
<dbReference type="InterPro" id="IPR036249">
    <property type="entry name" value="Thioredoxin-like_sf"/>
</dbReference>